<dbReference type="GO" id="GO:0055085">
    <property type="term" value="P:transmembrane transport"/>
    <property type="evidence" value="ECO:0007669"/>
    <property type="project" value="InterPro"/>
</dbReference>
<dbReference type="PROSITE" id="PS50928">
    <property type="entry name" value="ABC_TM1"/>
    <property type="match status" value="1"/>
</dbReference>
<dbReference type="EMBL" id="VSSQ01010081">
    <property type="protein sequence ID" value="MPM43380.1"/>
    <property type="molecule type" value="Genomic_DNA"/>
</dbReference>
<feature type="transmembrane region" description="Helical" evidence="7">
    <location>
        <begin position="123"/>
        <end position="144"/>
    </location>
</feature>
<evidence type="ECO:0000256" key="7">
    <source>
        <dbReference type="SAM" id="Phobius"/>
    </source>
</evidence>
<evidence type="ECO:0000259" key="8">
    <source>
        <dbReference type="PROSITE" id="PS50928"/>
    </source>
</evidence>
<dbReference type="InterPro" id="IPR050366">
    <property type="entry name" value="BP-dependent_transpt_permease"/>
</dbReference>
<reference evidence="9" key="1">
    <citation type="submission" date="2019-08" db="EMBL/GenBank/DDBJ databases">
        <authorList>
            <person name="Kucharzyk K."/>
            <person name="Murdoch R.W."/>
            <person name="Higgins S."/>
            <person name="Loffler F."/>
        </authorList>
    </citation>
    <scope>NUCLEOTIDE SEQUENCE</scope>
</reference>
<dbReference type="GO" id="GO:0005886">
    <property type="term" value="C:plasma membrane"/>
    <property type="evidence" value="ECO:0007669"/>
    <property type="project" value="UniProtKB-SubCell"/>
</dbReference>
<feature type="domain" description="ABC transmembrane type-1" evidence="8">
    <location>
        <begin position="88"/>
        <end position="279"/>
    </location>
</feature>
<feature type="transmembrane region" description="Helical" evidence="7">
    <location>
        <begin position="201"/>
        <end position="222"/>
    </location>
</feature>
<protein>
    <submittedName>
        <fullName evidence="9">Glutathione transport system permease protein GsiD</fullName>
    </submittedName>
</protein>
<dbReference type="InterPro" id="IPR035906">
    <property type="entry name" value="MetI-like_sf"/>
</dbReference>
<keyword evidence="2" id="KW-0813">Transport</keyword>
<evidence type="ECO:0000256" key="3">
    <source>
        <dbReference type="ARBA" id="ARBA00022475"/>
    </source>
</evidence>
<evidence type="ECO:0000256" key="5">
    <source>
        <dbReference type="ARBA" id="ARBA00022989"/>
    </source>
</evidence>
<evidence type="ECO:0000256" key="1">
    <source>
        <dbReference type="ARBA" id="ARBA00004651"/>
    </source>
</evidence>
<accession>A0A644ZQX7</accession>
<dbReference type="AlphaFoldDB" id="A0A644ZQX7"/>
<keyword evidence="3" id="KW-1003">Cell membrane</keyword>
<organism evidence="9">
    <name type="scientific">bioreactor metagenome</name>
    <dbReference type="NCBI Taxonomy" id="1076179"/>
    <lineage>
        <taxon>unclassified sequences</taxon>
        <taxon>metagenomes</taxon>
        <taxon>ecological metagenomes</taxon>
    </lineage>
</organism>
<feature type="transmembrane region" description="Helical" evidence="7">
    <location>
        <begin position="92"/>
        <end position="116"/>
    </location>
</feature>
<evidence type="ECO:0000256" key="6">
    <source>
        <dbReference type="ARBA" id="ARBA00023136"/>
    </source>
</evidence>
<keyword evidence="5 7" id="KW-1133">Transmembrane helix</keyword>
<comment type="subcellular location">
    <subcellularLocation>
        <location evidence="1">Cell membrane</location>
        <topology evidence="1">Multi-pass membrane protein</topology>
    </subcellularLocation>
</comment>
<dbReference type="NCBIfam" id="NF045476">
    <property type="entry name" value="Opp4C"/>
    <property type="match status" value="1"/>
</dbReference>
<gene>
    <name evidence="9" type="primary">gsiD_30</name>
    <name evidence="9" type="ORF">SDC9_90053</name>
</gene>
<dbReference type="PANTHER" id="PTHR43386:SF1">
    <property type="entry name" value="D,D-DIPEPTIDE TRANSPORT SYSTEM PERMEASE PROTEIN DDPC-RELATED"/>
    <property type="match status" value="1"/>
</dbReference>
<dbReference type="InterPro" id="IPR000515">
    <property type="entry name" value="MetI-like"/>
</dbReference>
<dbReference type="PANTHER" id="PTHR43386">
    <property type="entry name" value="OLIGOPEPTIDE TRANSPORT SYSTEM PERMEASE PROTEIN APPC"/>
    <property type="match status" value="1"/>
</dbReference>
<dbReference type="Pfam" id="PF12911">
    <property type="entry name" value="OppC_N"/>
    <property type="match status" value="1"/>
</dbReference>
<evidence type="ECO:0000256" key="2">
    <source>
        <dbReference type="ARBA" id="ARBA00022448"/>
    </source>
</evidence>
<proteinExistence type="predicted"/>
<dbReference type="InterPro" id="IPR025966">
    <property type="entry name" value="OppC_N"/>
</dbReference>
<dbReference type="CDD" id="cd06261">
    <property type="entry name" value="TM_PBP2"/>
    <property type="match status" value="1"/>
</dbReference>
<comment type="caution">
    <text evidence="9">The sequence shown here is derived from an EMBL/GenBank/DDBJ whole genome shotgun (WGS) entry which is preliminary data.</text>
</comment>
<dbReference type="SUPFAM" id="SSF161098">
    <property type="entry name" value="MetI-like"/>
    <property type="match status" value="1"/>
</dbReference>
<dbReference type="InterPro" id="IPR053523">
    <property type="entry name" value="Oligopeptide_permease_AppC"/>
</dbReference>
<keyword evidence="4 7" id="KW-0812">Transmembrane</keyword>
<feature type="transmembrane region" description="Helical" evidence="7">
    <location>
        <begin position="150"/>
        <end position="170"/>
    </location>
</feature>
<feature type="transmembrane region" description="Helical" evidence="7">
    <location>
        <begin position="259"/>
        <end position="279"/>
    </location>
</feature>
<sequence length="290" mass="32231">MLIKKNSFYDYAYRRFRRNKLAVIGTFITLAFIVVALLAPILSPYEPSEFFFMEGQNLYNKYDTPSLQHLLGTDSLGRDVFSRLLYGARVTMMVALSAVSISTIIGTIIGLVTGYFGRFIDAFFMRIVDIVISFPVLFLLISISTIMDPSIWIVILAIGLVSWTSTARLVRGEVLRVKELDYIVAANACGSSSLKIIIKHILPNILAPIMVQVTIGTAQAILMEASLSFLGVGVQQPTPSWGNMLMDAQKLLVLRDMPWIWIPPGVVTLLLVLAIYFVGDGLRDAFDPKQ</sequence>
<name>A0A644ZQX7_9ZZZZ</name>
<keyword evidence="6 7" id="KW-0472">Membrane</keyword>
<dbReference type="Gene3D" id="1.10.3720.10">
    <property type="entry name" value="MetI-like"/>
    <property type="match status" value="1"/>
</dbReference>
<evidence type="ECO:0000313" key="9">
    <source>
        <dbReference type="EMBL" id="MPM43380.1"/>
    </source>
</evidence>
<dbReference type="Pfam" id="PF00528">
    <property type="entry name" value="BPD_transp_1"/>
    <property type="match status" value="1"/>
</dbReference>
<feature type="transmembrane region" description="Helical" evidence="7">
    <location>
        <begin position="21"/>
        <end position="42"/>
    </location>
</feature>
<evidence type="ECO:0000256" key="4">
    <source>
        <dbReference type="ARBA" id="ARBA00022692"/>
    </source>
</evidence>